<dbReference type="Proteomes" id="UP001501803">
    <property type="component" value="Unassembled WGS sequence"/>
</dbReference>
<organism evidence="3 4">
    <name type="scientific">Leifsonia kafniensis</name>
    <dbReference type="NCBI Taxonomy" id="475957"/>
    <lineage>
        <taxon>Bacteria</taxon>
        <taxon>Bacillati</taxon>
        <taxon>Actinomycetota</taxon>
        <taxon>Actinomycetes</taxon>
        <taxon>Micrococcales</taxon>
        <taxon>Microbacteriaceae</taxon>
        <taxon>Leifsonia</taxon>
    </lineage>
</organism>
<gene>
    <name evidence="3" type="ORF">GCM10022381_31300</name>
</gene>
<evidence type="ECO:0000256" key="1">
    <source>
        <dbReference type="SAM" id="MobiDB-lite"/>
    </source>
</evidence>
<evidence type="ECO:0000259" key="2">
    <source>
        <dbReference type="Pfam" id="PF13472"/>
    </source>
</evidence>
<dbReference type="InterPro" id="IPR036514">
    <property type="entry name" value="SGNH_hydro_sf"/>
</dbReference>
<dbReference type="Gene3D" id="3.40.50.1110">
    <property type="entry name" value="SGNH hydrolase"/>
    <property type="match status" value="1"/>
</dbReference>
<name>A0ABP7KSV1_9MICO</name>
<sequence>MATLALRPMTSPDASAQAGGWPTIAPDKVDPTAVFLGGSSAAGSGAGTAKTRWTTLLATAKGWTEANFAGQGNDSLFGTSDTSCGGKGCLKYQDLVAKTVALDPSFVVVAVGQSENATDPAVIAATISASFTALRVGLPNATLIAVGPAATASHVTERIQAVDAATRTAATSAGATYISLLEPNVFDDSMVGADGITPNDAGHAAIATRIEAAFS</sequence>
<dbReference type="InterPro" id="IPR013830">
    <property type="entry name" value="SGNH_hydro"/>
</dbReference>
<accession>A0ABP7KSV1</accession>
<reference evidence="4" key="1">
    <citation type="journal article" date="2019" name="Int. J. Syst. Evol. Microbiol.">
        <title>The Global Catalogue of Microorganisms (GCM) 10K type strain sequencing project: providing services to taxonomists for standard genome sequencing and annotation.</title>
        <authorList>
            <consortium name="The Broad Institute Genomics Platform"/>
            <consortium name="The Broad Institute Genome Sequencing Center for Infectious Disease"/>
            <person name="Wu L."/>
            <person name="Ma J."/>
        </authorList>
    </citation>
    <scope>NUCLEOTIDE SEQUENCE [LARGE SCALE GENOMIC DNA]</scope>
    <source>
        <strain evidence="4">JCM 17021</strain>
    </source>
</reference>
<dbReference type="Pfam" id="PF13472">
    <property type="entry name" value="Lipase_GDSL_2"/>
    <property type="match status" value="1"/>
</dbReference>
<dbReference type="EMBL" id="BAABCN010000010">
    <property type="protein sequence ID" value="GAA3886988.1"/>
    <property type="molecule type" value="Genomic_DNA"/>
</dbReference>
<feature type="domain" description="SGNH hydrolase-type esterase" evidence="2">
    <location>
        <begin position="35"/>
        <end position="205"/>
    </location>
</feature>
<protein>
    <recommendedName>
        <fullName evidence="2">SGNH hydrolase-type esterase domain-containing protein</fullName>
    </recommendedName>
</protein>
<comment type="caution">
    <text evidence="3">The sequence shown here is derived from an EMBL/GenBank/DDBJ whole genome shotgun (WGS) entry which is preliminary data.</text>
</comment>
<proteinExistence type="predicted"/>
<keyword evidence="4" id="KW-1185">Reference proteome</keyword>
<evidence type="ECO:0000313" key="3">
    <source>
        <dbReference type="EMBL" id="GAA3886988.1"/>
    </source>
</evidence>
<dbReference type="SUPFAM" id="SSF52266">
    <property type="entry name" value="SGNH hydrolase"/>
    <property type="match status" value="1"/>
</dbReference>
<feature type="region of interest" description="Disordered" evidence="1">
    <location>
        <begin position="1"/>
        <end position="21"/>
    </location>
</feature>
<evidence type="ECO:0000313" key="4">
    <source>
        <dbReference type="Proteomes" id="UP001501803"/>
    </source>
</evidence>